<sequence length="130" mass="14448">MGLSVKEQSPEQRVARPQPPPPSAPRRPGRHAAARDRGYRDRIPNFGRFCEVASRHRGDWWITYDHGSPTPYRAQNRRAEDVVITTSDVDVLDDALTALSGVAYARPYVPATEADAAEPRQLSATVREVA</sequence>
<comment type="caution">
    <text evidence="2">The sequence shown here is derived from an EMBL/GenBank/DDBJ whole genome shotgun (WGS) entry which is preliminary data.</text>
</comment>
<evidence type="ECO:0000313" key="2">
    <source>
        <dbReference type="EMBL" id="MDA2805685.1"/>
    </source>
</evidence>
<name>A0ABT4TMR5_9ACTN</name>
<evidence type="ECO:0000256" key="1">
    <source>
        <dbReference type="SAM" id="MobiDB-lite"/>
    </source>
</evidence>
<dbReference type="Proteomes" id="UP001165685">
    <property type="component" value="Unassembled WGS sequence"/>
</dbReference>
<evidence type="ECO:0000313" key="3">
    <source>
        <dbReference type="Proteomes" id="UP001165685"/>
    </source>
</evidence>
<protein>
    <submittedName>
        <fullName evidence="2">Uncharacterized protein</fullName>
    </submittedName>
</protein>
<dbReference type="EMBL" id="JAQFWP010000024">
    <property type="protein sequence ID" value="MDA2805685.1"/>
    <property type="molecule type" value="Genomic_DNA"/>
</dbReference>
<organism evidence="2 3">
    <name type="scientific">Nocardiopsis suaedae</name>
    <dbReference type="NCBI Taxonomy" id="3018444"/>
    <lineage>
        <taxon>Bacteria</taxon>
        <taxon>Bacillati</taxon>
        <taxon>Actinomycetota</taxon>
        <taxon>Actinomycetes</taxon>
        <taxon>Streptosporangiales</taxon>
        <taxon>Nocardiopsidaceae</taxon>
        <taxon>Nocardiopsis</taxon>
    </lineage>
</organism>
<keyword evidence="3" id="KW-1185">Reference proteome</keyword>
<gene>
    <name evidence="2" type="ORF">O4U47_14295</name>
</gene>
<proteinExistence type="predicted"/>
<dbReference type="RefSeq" id="WP_270678338.1">
    <property type="nucleotide sequence ID" value="NZ_JAQFWP010000024.1"/>
</dbReference>
<reference evidence="2" key="1">
    <citation type="submission" date="2023-01" db="EMBL/GenBank/DDBJ databases">
        <title>Draft genome sequence of Nocardiopsis sp. LSu2-4 isolated from halophytes.</title>
        <authorList>
            <person name="Duangmal K."/>
            <person name="Chantavorakit T."/>
        </authorList>
    </citation>
    <scope>NUCLEOTIDE SEQUENCE</scope>
    <source>
        <strain evidence="2">LSu2-4</strain>
    </source>
</reference>
<accession>A0ABT4TMR5</accession>
<feature type="region of interest" description="Disordered" evidence="1">
    <location>
        <begin position="1"/>
        <end position="40"/>
    </location>
</feature>